<keyword evidence="3" id="KW-1185">Reference proteome</keyword>
<sequence>KFLVDLQRKKLIKRVKNLRNQRAPRAERHDTHPNAVMGINHHQGCLSLLSDRGVGRGTWPKLRANLYGPYHPMEKLEAEQFTQLQWFNGKVKMLLRITTTHITFDLLFNELELAILWNQTLPTPPSLLQPFPHPSPLTSPATTTSPPQISPYLIQKA</sequence>
<reference evidence="2" key="1">
    <citation type="submission" date="2021-06" db="EMBL/GenBank/DDBJ databases">
        <authorList>
            <person name="Kallberg Y."/>
            <person name="Tangrot J."/>
            <person name="Rosling A."/>
        </authorList>
    </citation>
    <scope>NUCLEOTIDE SEQUENCE</scope>
    <source>
        <strain evidence="2">UK204</strain>
    </source>
</reference>
<accession>A0A9N9DGC4</accession>
<gene>
    <name evidence="2" type="ORF">FCALED_LOCUS10405</name>
</gene>
<dbReference type="AlphaFoldDB" id="A0A9N9DGC4"/>
<proteinExistence type="predicted"/>
<organism evidence="2 3">
    <name type="scientific">Funneliformis caledonium</name>
    <dbReference type="NCBI Taxonomy" id="1117310"/>
    <lineage>
        <taxon>Eukaryota</taxon>
        <taxon>Fungi</taxon>
        <taxon>Fungi incertae sedis</taxon>
        <taxon>Mucoromycota</taxon>
        <taxon>Glomeromycotina</taxon>
        <taxon>Glomeromycetes</taxon>
        <taxon>Glomerales</taxon>
        <taxon>Glomeraceae</taxon>
        <taxon>Funneliformis</taxon>
    </lineage>
</organism>
<comment type="caution">
    <text evidence="2">The sequence shown here is derived from an EMBL/GenBank/DDBJ whole genome shotgun (WGS) entry which is preliminary data.</text>
</comment>
<feature type="non-terminal residue" evidence="2">
    <location>
        <position position="157"/>
    </location>
</feature>
<feature type="region of interest" description="Disordered" evidence="1">
    <location>
        <begin position="127"/>
        <end position="149"/>
    </location>
</feature>
<feature type="compositionally biased region" description="Pro residues" evidence="1">
    <location>
        <begin position="127"/>
        <end position="137"/>
    </location>
</feature>
<dbReference type="EMBL" id="CAJVPQ010003804">
    <property type="protein sequence ID" value="CAG8637799.1"/>
    <property type="molecule type" value="Genomic_DNA"/>
</dbReference>
<evidence type="ECO:0000313" key="2">
    <source>
        <dbReference type="EMBL" id="CAG8637799.1"/>
    </source>
</evidence>
<feature type="compositionally biased region" description="Low complexity" evidence="1">
    <location>
        <begin position="138"/>
        <end position="149"/>
    </location>
</feature>
<protein>
    <submittedName>
        <fullName evidence="2">15102_t:CDS:1</fullName>
    </submittedName>
</protein>
<name>A0A9N9DGC4_9GLOM</name>
<evidence type="ECO:0000256" key="1">
    <source>
        <dbReference type="SAM" id="MobiDB-lite"/>
    </source>
</evidence>
<dbReference type="Proteomes" id="UP000789570">
    <property type="component" value="Unassembled WGS sequence"/>
</dbReference>
<evidence type="ECO:0000313" key="3">
    <source>
        <dbReference type="Proteomes" id="UP000789570"/>
    </source>
</evidence>